<dbReference type="RefSeq" id="WP_120170803.1">
    <property type="nucleotide sequence ID" value="NZ_MCIB01000040.1"/>
</dbReference>
<dbReference type="Gene3D" id="1.10.10.10">
    <property type="entry name" value="Winged helix-like DNA-binding domain superfamily/Winged helix DNA-binding domain"/>
    <property type="match status" value="1"/>
</dbReference>
<dbReference type="AlphaFoldDB" id="A0A419SU86"/>
<feature type="domain" description="HTH asnC-type" evidence="4">
    <location>
        <begin position="1"/>
        <end position="62"/>
    </location>
</feature>
<evidence type="ECO:0000256" key="1">
    <source>
        <dbReference type="ARBA" id="ARBA00023015"/>
    </source>
</evidence>
<keyword evidence="3" id="KW-0804">Transcription</keyword>
<dbReference type="PROSITE" id="PS00519">
    <property type="entry name" value="HTH_ASNC_1"/>
    <property type="match status" value="1"/>
</dbReference>
<dbReference type="GO" id="GO:0043200">
    <property type="term" value="P:response to amino acid"/>
    <property type="evidence" value="ECO:0007669"/>
    <property type="project" value="TreeGrafter"/>
</dbReference>
<dbReference type="SUPFAM" id="SSF54909">
    <property type="entry name" value="Dimeric alpha+beta barrel"/>
    <property type="match status" value="1"/>
</dbReference>
<name>A0A419SU86_9FIRM</name>
<dbReference type="PRINTS" id="PR00033">
    <property type="entry name" value="HTHASNC"/>
</dbReference>
<dbReference type="Proteomes" id="UP000284177">
    <property type="component" value="Unassembled WGS sequence"/>
</dbReference>
<dbReference type="GO" id="GO:0005829">
    <property type="term" value="C:cytosol"/>
    <property type="evidence" value="ECO:0007669"/>
    <property type="project" value="TreeGrafter"/>
</dbReference>
<dbReference type="CDD" id="cd00090">
    <property type="entry name" value="HTH_ARSR"/>
    <property type="match status" value="1"/>
</dbReference>
<proteinExistence type="predicted"/>
<evidence type="ECO:0000256" key="2">
    <source>
        <dbReference type="ARBA" id="ARBA00023125"/>
    </source>
</evidence>
<evidence type="ECO:0000313" key="5">
    <source>
        <dbReference type="EMBL" id="RKD28833.1"/>
    </source>
</evidence>
<protein>
    <submittedName>
        <fullName evidence="5">AsnC family transcriptional regulator</fullName>
    </submittedName>
</protein>
<dbReference type="GO" id="GO:0043565">
    <property type="term" value="F:sequence-specific DNA binding"/>
    <property type="evidence" value="ECO:0007669"/>
    <property type="project" value="InterPro"/>
</dbReference>
<dbReference type="InterPro" id="IPR019887">
    <property type="entry name" value="Tscrpt_reg_AsnC/Lrp_C"/>
</dbReference>
<dbReference type="InterPro" id="IPR036390">
    <property type="entry name" value="WH_DNA-bd_sf"/>
</dbReference>
<dbReference type="PANTHER" id="PTHR30154:SF53">
    <property type="entry name" value="HTH-TYPE TRANSCRIPTIONAL REGULATOR LRPC"/>
    <property type="match status" value="1"/>
</dbReference>
<dbReference type="SMART" id="SM00344">
    <property type="entry name" value="HTH_ASNC"/>
    <property type="match status" value="1"/>
</dbReference>
<evidence type="ECO:0000313" key="6">
    <source>
        <dbReference type="Proteomes" id="UP000284177"/>
    </source>
</evidence>
<dbReference type="InterPro" id="IPR000485">
    <property type="entry name" value="AsnC-type_HTH_dom"/>
</dbReference>
<dbReference type="PANTHER" id="PTHR30154">
    <property type="entry name" value="LEUCINE-RESPONSIVE REGULATORY PROTEIN"/>
    <property type="match status" value="1"/>
</dbReference>
<evidence type="ECO:0000259" key="4">
    <source>
        <dbReference type="PROSITE" id="PS50956"/>
    </source>
</evidence>
<dbReference type="SUPFAM" id="SSF46785">
    <property type="entry name" value="Winged helix' DNA-binding domain"/>
    <property type="match status" value="1"/>
</dbReference>
<dbReference type="InterPro" id="IPR019888">
    <property type="entry name" value="Tscrpt_reg_AsnC-like"/>
</dbReference>
<evidence type="ECO:0000256" key="3">
    <source>
        <dbReference type="ARBA" id="ARBA00023163"/>
    </source>
</evidence>
<dbReference type="InterPro" id="IPR019885">
    <property type="entry name" value="Tscrpt_reg_HTH_AsnC-type_CS"/>
</dbReference>
<keyword evidence="1" id="KW-0805">Transcription regulation</keyword>
<dbReference type="Pfam" id="PF01037">
    <property type="entry name" value="AsnC_trans_reg"/>
    <property type="match status" value="1"/>
</dbReference>
<accession>A0A419SU86</accession>
<keyword evidence="2" id="KW-0238">DNA-binding</keyword>
<organism evidence="5 6">
    <name type="scientific">Thermohalobacter berrensis</name>
    <dbReference type="NCBI Taxonomy" id="99594"/>
    <lineage>
        <taxon>Bacteria</taxon>
        <taxon>Bacillati</taxon>
        <taxon>Bacillota</taxon>
        <taxon>Tissierellia</taxon>
        <taxon>Tissierellales</taxon>
        <taxon>Thermohalobacteraceae</taxon>
        <taxon>Thermohalobacter</taxon>
    </lineage>
</organism>
<dbReference type="InterPro" id="IPR036388">
    <property type="entry name" value="WH-like_DNA-bd_sf"/>
</dbReference>
<comment type="caution">
    <text evidence="5">The sequence shown here is derived from an EMBL/GenBank/DDBJ whole genome shotgun (WGS) entry which is preliminary data.</text>
</comment>
<dbReference type="FunFam" id="1.10.10.10:FF:000186">
    <property type="entry name" value="AsnC family transcriptional regulator"/>
    <property type="match status" value="1"/>
</dbReference>
<dbReference type="Pfam" id="PF13412">
    <property type="entry name" value="HTH_24"/>
    <property type="match status" value="1"/>
</dbReference>
<dbReference type="EMBL" id="MCIB01000040">
    <property type="protein sequence ID" value="RKD28833.1"/>
    <property type="molecule type" value="Genomic_DNA"/>
</dbReference>
<dbReference type="OrthoDB" id="66249at2"/>
<keyword evidence="6" id="KW-1185">Reference proteome</keyword>
<gene>
    <name evidence="5" type="ORF">BET03_07325</name>
</gene>
<dbReference type="InterPro" id="IPR011991">
    <property type="entry name" value="ArsR-like_HTH"/>
</dbReference>
<reference evidence="5 6" key="1">
    <citation type="submission" date="2016-08" db="EMBL/GenBank/DDBJ databases">
        <title>Novel Firmicutes and Novel Genomes.</title>
        <authorList>
            <person name="Poppleton D.I."/>
            <person name="Gribaldo S."/>
        </authorList>
    </citation>
    <scope>NUCLEOTIDE SEQUENCE [LARGE SCALE GENOMIC DNA]</scope>
    <source>
        <strain evidence="5 6">CTT3</strain>
    </source>
</reference>
<dbReference type="InterPro" id="IPR011008">
    <property type="entry name" value="Dimeric_a/b-barrel"/>
</dbReference>
<dbReference type="Gene3D" id="3.30.70.920">
    <property type="match status" value="1"/>
</dbReference>
<dbReference type="PROSITE" id="PS50956">
    <property type="entry name" value="HTH_ASNC_2"/>
    <property type="match status" value="1"/>
</dbReference>
<sequence>MDSTDCKILEILQTKGRISMKELGKLVALSPPAVAERVKRLEENGIIKGYKAVVDAEKLGRAINVFINVAMKVDKHKGFLEFVNKNDNIVECHHVTGPYCMIIKASLTKMSDLEKLLDQVQEFGDTETFIILSSPVKGKTVKPLVTLDE</sequence>